<organism evidence="2 3">
    <name type="scientific">Pseudobdellovibrio exovorus JSS</name>
    <dbReference type="NCBI Taxonomy" id="1184267"/>
    <lineage>
        <taxon>Bacteria</taxon>
        <taxon>Pseudomonadati</taxon>
        <taxon>Bdellovibrionota</taxon>
        <taxon>Bdellovibrionia</taxon>
        <taxon>Bdellovibrionales</taxon>
        <taxon>Pseudobdellovibrionaceae</taxon>
        <taxon>Pseudobdellovibrio</taxon>
    </lineage>
</organism>
<evidence type="ECO:0000256" key="1">
    <source>
        <dbReference type="SAM" id="SignalP"/>
    </source>
</evidence>
<feature type="signal peptide" evidence="1">
    <location>
        <begin position="1"/>
        <end position="23"/>
    </location>
</feature>
<protein>
    <submittedName>
        <fullName evidence="2">Uncharacterized protein</fullName>
    </submittedName>
</protein>
<keyword evidence="1" id="KW-0732">Signal</keyword>
<dbReference type="HOGENOM" id="CLU_1567631_0_0_7"/>
<sequence length="170" mass="18677">MSRFSKIKGLIVLSALVSQSALAETVVCTGALIVNNTVAGVAKDHTPIEIDRAPTQSEENYMGHPVVISNANYKVTVKRSVNATADVVLELWKSGVRTQWAAGMGHVMLGFQNGHAESSYANLNCYTSDTWKEMNARLCPDHKEIPAQLQPYCDSLNENRERNFPVTQTP</sequence>
<dbReference type="STRING" id="1184267.A11Q_2455"/>
<dbReference type="RefSeq" id="WP_015471161.1">
    <property type="nucleotide sequence ID" value="NC_020813.1"/>
</dbReference>
<dbReference type="KEGG" id="bex:A11Q_2455"/>
<feature type="chain" id="PRO_5004060248" evidence="1">
    <location>
        <begin position="24"/>
        <end position="170"/>
    </location>
</feature>
<dbReference type="Proteomes" id="UP000012040">
    <property type="component" value="Chromosome"/>
</dbReference>
<accession>M4VF45</accession>
<evidence type="ECO:0000313" key="3">
    <source>
        <dbReference type="Proteomes" id="UP000012040"/>
    </source>
</evidence>
<name>M4VF45_9BACT</name>
<keyword evidence="3" id="KW-1185">Reference proteome</keyword>
<proteinExistence type="predicted"/>
<gene>
    <name evidence="2" type="ORF">A11Q_2455</name>
</gene>
<reference evidence="2 3" key="1">
    <citation type="journal article" date="2013" name="ISME J.">
        <title>By their genes ye shall know them: genomic signatures of predatory bacteria.</title>
        <authorList>
            <person name="Pasternak Z."/>
            <person name="Pietrokovski S."/>
            <person name="Rotem O."/>
            <person name="Gophna U."/>
            <person name="Lurie-Weinberger M.N."/>
            <person name="Jurkevitch E."/>
        </authorList>
    </citation>
    <scope>NUCLEOTIDE SEQUENCE [LARGE SCALE GENOMIC DNA]</scope>
    <source>
        <strain evidence="2 3">JSS</strain>
    </source>
</reference>
<dbReference type="AlphaFoldDB" id="M4VF45"/>
<dbReference type="PATRIC" id="fig|1184267.3.peg.2486"/>
<dbReference type="EMBL" id="CP003537">
    <property type="protein sequence ID" value="AGH96671.1"/>
    <property type="molecule type" value="Genomic_DNA"/>
</dbReference>
<evidence type="ECO:0000313" key="2">
    <source>
        <dbReference type="EMBL" id="AGH96671.1"/>
    </source>
</evidence>